<dbReference type="InterPro" id="IPR029052">
    <property type="entry name" value="Metallo-depent_PP-like"/>
</dbReference>
<dbReference type="PANTHER" id="PTHR42850">
    <property type="entry name" value="METALLOPHOSPHOESTERASE"/>
    <property type="match status" value="1"/>
</dbReference>
<dbReference type="Gene3D" id="3.60.21.10">
    <property type="match status" value="1"/>
</dbReference>
<dbReference type="AlphaFoldDB" id="A0A6I4SKU3"/>
<proteinExistence type="predicted"/>
<dbReference type="GO" id="GO:0008803">
    <property type="term" value="F:bis(5'-nucleosyl)-tetraphosphatase (symmetrical) activity"/>
    <property type="evidence" value="ECO:0007669"/>
    <property type="project" value="TreeGrafter"/>
</dbReference>
<comment type="caution">
    <text evidence="2">The sequence shown here is derived from an EMBL/GenBank/DDBJ whole genome shotgun (WGS) entry which is preliminary data.</text>
</comment>
<feature type="domain" description="Calcineurin-like phosphoesterase" evidence="1">
    <location>
        <begin position="26"/>
        <end position="213"/>
    </location>
</feature>
<dbReference type="OrthoDB" id="9807890at2"/>
<gene>
    <name evidence="2" type="ORF">GRI36_05520</name>
</gene>
<keyword evidence="3" id="KW-1185">Reference proteome</keyword>
<dbReference type="GO" id="GO:0110154">
    <property type="term" value="P:RNA decapping"/>
    <property type="evidence" value="ECO:0007669"/>
    <property type="project" value="TreeGrafter"/>
</dbReference>
<dbReference type="InterPro" id="IPR004843">
    <property type="entry name" value="Calcineurin-like_PHP"/>
</dbReference>
<dbReference type="RefSeq" id="WP_160597546.1">
    <property type="nucleotide sequence ID" value="NZ_WTYS01000001.1"/>
</dbReference>
<evidence type="ECO:0000313" key="3">
    <source>
        <dbReference type="Proteomes" id="UP000468943"/>
    </source>
</evidence>
<dbReference type="PANTHER" id="PTHR42850:SF4">
    <property type="entry name" value="ZINC-DEPENDENT ENDOPOLYPHOSPHATASE"/>
    <property type="match status" value="1"/>
</dbReference>
<dbReference type="GO" id="GO:0016791">
    <property type="term" value="F:phosphatase activity"/>
    <property type="evidence" value="ECO:0007669"/>
    <property type="project" value="TreeGrafter"/>
</dbReference>
<name>A0A6I4SKU3_9SPHN</name>
<dbReference type="InterPro" id="IPR050126">
    <property type="entry name" value="Ap4A_hydrolase"/>
</dbReference>
<dbReference type="GO" id="GO:0005737">
    <property type="term" value="C:cytoplasm"/>
    <property type="evidence" value="ECO:0007669"/>
    <property type="project" value="TreeGrafter"/>
</dbReference>
<dbReference type="EMBL" id="WTYS01000001">
    <property type="protein sequence ID" value="MXO56335.1"/>
    <property type="molecule type" value="Genomic_DNA"/>
</dbReference>
<protein>
    <submittedName>
        <fullName evidence="2">Serine/threonine protein phosphatase</fullName>
    </submittedName>
</protein>
<dbReference type="SUPFAM" id="SSF56300">
    <property type="entry name" value="Metallo-dependent phosphatases"/>
    <property type="match status" value="1"/>
</dbReference>
<organism evidence="2 3">
    <name type="scientific">Pontixanthobacter gangjinensis</name>
    <dbReference type="NCBI Taxonomy" id="1028742"/>
    <lineage>
        <taxon>Bacteria</taxon>
        <taxon>Pseudomonadati</taxon>
        <taxon>Pseudomonadota</taxon>
        <taxon>Alphaproteobacteria</taxon>
        <taxon>Sphingomonadales</taxon>
        <taxon>Erythrobacteraceae</taxon>
        <taxon>Pontixanthobacter</taxon>
    </lineage>
</organism>
<evidence type="ECO:0000259" key="1">
    <source>
        <dbReference type="Pfam" id="PF00149"/>
    </source>
</evidence>
<dbReference type="CDD" id="cd00144">
    <property type="entry name" value="MPP_PPP_family"/>
    <property type="match status" value="1"/>
</dbReference>
<accession>A0A6I4SKU3</accession>
<sequence>MFEPFRKIFSSKPARKSASVPDGERAYVIGDVHGCLDLLDALVRAIEEDDKAAAKADTTVIFLGDLIDRGPQSAGVIKLARLWQEYRTIRFLLGNHEEMFLDSFKDTDILRHFLKHGGRETILSYGVSNQDFNKASTKELQAMMKDLVPKNDRKFLKGFEDMVEMGDYMFVHAGINPKKAMEEQKARELRWIREPFLNHKEHHSHIVVHGHTITEDIEEKKNRIGIDTGAYRHGVLTALVLEGDTRRYIQAVTKKKGGIKIVKRDEAS</sequence>
<dbReference type="Proteomes" id="UP000468943">
    <property type="component" value="Unassembled WGS sequence"/>
</dbReference>
<evidence type="ECO:0000313" key="2">
    <source>
        <dbReference type="EMBL" id="MXO56335.1"/>
    </source>
</evidence>
<reference evidence="2 3" key="1">
    <citation type="submission" date="2019-12" db="EMBL/GenBank/DDBJ databases">
        <title>Genomic-based taxomic classification of the family Erythrobacteraceae.</title>
        <authorList>
            <person name="Xu L."/>
        </authorList>
    </citation>
    <scope>NUCLEOTIDE SEQUENCE [LARGE SCALE GENOMIC DNA]</scope>
    <source>
        <strain evidence="2 3">JCM 17802</strain>
    </source>
</reference>
<dbReference type="Pfam" id="PF00149">
    <property type="entry name" value="Metallophos"/>
    <property type="match status" value="1"/>
</dbReference>